<dbReference type="HOGENOM" id="CLU_1741697_0_0_1"/>
<accession>A0A0C3AXK5</accession>
<dbReference type="AlphaFoldDB" id="A0A0C3AXK5"/>
<feature type="region of interest" description="Disordered" evidence="1">
    <location>
        <begin position="63"/>
        <end position="82"/>
    </location>
</feature>
<evidence type="ECO:0000256" key="1">
    <source>
        <dbReference type="SAM" id="MobiDB-lite"/>
    </source>
</evidence>
<name>A0A0C3AXK5_SERVB</name>
<gene>
    <name evidence="2" type="ORF">M408DRAFT_306241</name>
</gene>
<keyword evidence="3" id="KW-1185">Reference proteome</keyword>
<feature type="region of interest" description="Disordered" evidence="1">
    <location>
        <begin position="119"/>
        <end position="138"/>
    </location>
</feature>
<evidence type="ECO:0000313" key="2">
    <source>
        <dbReference type="EMBL" id="KIM29265.1"/>
    </source>
</evidence>
<feature type="compositionally biased region" description="Basic and acidic residues" evidence="1">
    <location>
        <begin position="63"/>
        <end position="76"/>
    </location>
</feature>
<feature type="compositionally biased region" description="Polar residues" evidence="1">
    <location>
        <begin position="127"/>
        <end position="138"/>
    </location>
</feature>
<dbReference type="Proteomes" id="UP000054097">
    <property type="component" value="Unassembled WGS sequence"/>
</dbReference>
<feature type="region of interest" description="Disordered" evidence="1">
    <location>
        <begin position="1"/>
        <end position="58"/>
    </location>
</feature>
<organism evidence="2 3">
    <name type="scientific">Serendipita vermifera MAFF 305830</name>
    <dbReference type="NCBI Taxonomy" id="933852"/>
    <lineage>
        <taxon>Eukaryota</taxon>
        <taxon>Fungi</taxon>
        <taxon>Dikarya</taxon>
        <taxon>Basidiomycota</taxon>
        <taxon>Agaricomycotina</taxon>
        <taxon>Agaricomycetes</taxon>
        <taxon>Sebacinales</taxon>
        <taxon>Serendipitaceae</taxon>
        <taxon>Serendipita</taxon>
    </lineage>
</organism>
<sequence>MSSARLLTEGCVGRKGGHDGGLDDDEERGRRRMLFAVGGKGSAKAKARGSGGNWVGEMTELDRVTAKRTSDPDQKRQPPTYSRLAASWTLQTAYRNCILQMKSISKMAEDERDGFDFRGRCEGVQGSKASSTPSPVNRTVRSLREYYRKL</sequence>
<evidence type="ECO:0000313" key="3">
    <source>
        <dbReference type="Proteomes" id="UP000054097"/>
    </source>
</evidence>
<protein>
    <submittedName>
        <fullName evidence="2">Uncharacterized protein</fullName>
    </submittedName>
</protein>
<proteinExistence type="predicted"/>
<dbReference type="EMBL" id="KN824289">
    <property type="protein sequence ID" value="KIM29265.1"/>
    <property type="molecule type" value="Genomic_DNA"/>
</dbReference>
<reference evidence="3" key="2">
    <citation type="submission" date="2015-01" db="EMBL/GenBank/DDBJ databases">
        <title>Evolutionary Origins and Diversification of the Mycorrhizal Mutualists.</title>
        <authorList>
            <consortium name="DOE Joint Genome Institute"/>
            <consortium name="Mycorrhizal Genomics Consortium"/>
            <person name="Kohler A."/>
            <person name="Kuo A."/>
            <person name="Nagy L.G."/>
            <person name="Floudas D."/>
            <person name="Copeland A."/>
            <person name="Barry K.W."/>
            <person name="Cichocki N."/>
            <person name="Veneault-Fourrey C."/>
            <person name="LaButti K."/>
            <person name="Lindquist E.A."/>
            <person name="Lipzen A."/>
            <person name="Lundell T."/>
            <person name="Morin E."/>
            <person name="Murat C."/>
            <person name="Riley R."/>
            <person name="Ohm R."/>
            <person name="Sun H."/>
            <person name="Tunlid A."/>
            <person name="Henrissat B."/>
            <person name="Grigoriev I.V."/>
            <person name="Hibbett D.S."/>
            <person name="Martin F."/>
        </authorList>
    </citation>
    <scope>NUCLEOTIDE SEQUENCE [LARGE SCALE GENOMIC DNA]</scope>
    <source>
        <strain evidence="3">MAFF 305830</strain>
    </source>
</reference>
<reference evidence="2 3" key="1">
    <citation type="submission" date="2014-04" db="EMBL/GenBank/DDBJ databases">
        <authorList>
            <consortium name="DOE Joint Genome Institute"/>
            <person name="Kuo A."/>
            <person name="Zuccaro A."/>
            <person name="Kohler A."/>
            <person name="Nagy L.G."/>
            <person name="Floudas D."/>
            <person name="Copeland A."/>
            <person name="Barry K.W."/>
            <person name="Cichocki N."/>
            <person name="Veneault-Fourrey C."/>
            <person name="LaButti K."/>
            <person name="Lindquist E.A."/>
            <person name="Lipzen A."/>
            <person name="Lundell T."/>
            <person name="Morin E."/>
            <person name="Murat C."/>
            <person name="Sun H."/>
            <person name="Tunlid A."/>
            <person name="Henrissat B."/>
            <person name="Grigoriev I.V."/>
            <person name="Hibbett D.S."/>
            <person name="Martin F."/>
            <person name="Nordberg H.P."/>
            <person name="Cantor M.N."/>
            <person name="Hua S.X."/>
        </authorList>
    </citation>
    <scope>NUCLEOTIDE SEQUENCE [LARGE SCALE GENOMIC DNA]</scope>
    <source>
        <strain evidence="2 3">MAFF 305830</strain>
    </source>
</reference>